<dbReference type="PANTHER" id="PTHR11947:SF25">
    <property type="entry name" value="[PYRUVATE DEHYDROGENASE (ACETYL-TRANSFERRING)] KINASE 2, MITOCHONDRIAL"/>
    <property type="match status" value="1"/>
</dbReference>
<evidence type="ECO:0000256" key="1">
    <source>
        <dbReference type="ARBA" id="ARBA00006155"/>
    </source>
</evidence>
<evidence type="ECO:0000256" key="5">
    <source>
        <dbReference type="ARBA" id="ARBA00022840"/>
    </source>
</evidence>
<keyword evidence="5 7" id="KW-0067">ATP-binding</keyword>
<dbReference type="Proteomes" id="UP000887226">
    <property type="component" value="Unassembled WGS sequence"/>
</dbReference>
<evidence type="ECO:0000256" key="6">
    <source>
        <dbReference type="ARBA" id="ARBA00023128"/>
    </source>
</evidence>
<dbReference type="SUPFAM" id="SSF55874">
    <property type="entry name" value="ATPase domain of HSP90 chaperone/DNA topoisomerase II/histidine kinase"/>
    <property type="match status" value="1"/>
</dbReference>
<dbReference type="InterPro" id="IPR018955">
    <property type="entry name" value="BCDHK/PDK_N"/>
</dbReference>
<accession>A0A9P7Z1W9</accession>
<comment type="caution">
    <text evidence="10">The sequence shown here is derived from an EMBL/GenBank/DDBJ whole genome shotgun (WGS) entry which is preliminary data.</text>
</comment>
<evidence type="ECO:0000256" key="2">
    <source>
        <dbReference type="ARBA" id="ARBA00022679"/>
    </source>
</evidence>
<dbReference type="EMBL" id="MU253954">
    <property type="protein sequence ID" value="KAG9243741.1"/>
    <property type="molecule type" value="Genomic_DNA"/>
</dbReference>
<dbReference type="InterPro" id="IPR039028">
    <property type="entry name" value="BCKD/PDK"/>
</dbReference>
<evidence type="ECO:0000259" key="8">
    <source>
        <dbReference type="Pfam" id="PF02518"/>
    </source>
</evidence>
<name>A0A9P7Z1W9_9HELO</name>
<sequence>MWRSCSQNGAKTFPVTGTLRARSGALSRAAIPKYARPVHGKTTAPPWRPASTLDEWVAKEARPISLRQLMVFGRSLTEARLLSSANYVRIELPTRLAHRIRDMQTLPYVVVTNPHISLVYELYYKAFETLRRVREIKTLEDNDRFCKKISETLQEHLTVIPRLAMGVLECRDLMNPEDMDKFMNTILRSRISRRVIAEQHLALTETFSSPWHFPDASSSLETEFVGEVFLKCNAREVVQRCFSEVIALASTTSPPNTQFPELKLEGHLDATFPYILSHLEYIIGELLRNSIQAIVEKQGKGGLKGKPPPIEVTVCEASQHVIIRVSDQGGGIPRDILPYLWAFSKGPRSHQRLENLHQVPKMAATLQEVRVTDLPKPHEIAQKEVAIHDSSLSTLSSRPPNLRLGMGLPLSRVYAEYWAGSLNMHSLEGFGVDAFLQISKLGNKNEQLTMRASMDAV</sequence>
<dbReference type="InterPro" id="IPR003594">
    <property type="entry name" value="HATPase_dom"/>
</dbReference>
<reference evidence="10" key="1">
    <citation type="journal article" date="2021" name="IMA Fungus">
        <title>Genomic characterization of three marine fungi, including Emericellopsis atlantica sp. nov. with signatures of a generalist lifestyle and marine biomass degradation.</title>
        <authorList>
            <person name="Hagestad O.C."/>
            <person name="Hou L."/>
            <person name="Andersen J.H."/>
            <person name="Hansen E.H."/>
            <person name="Altermark B."/>
            <person name="Li C."/>
            <person name="Kuhnert E."/>
            <person name="Cox R.J."/>
            <person name="Crous P.W."/>
            <person name="Spatafora J.W."/>
            <person name="Lail K."/>
            <person name="Amirebrahimi M."/>
            <person name="Lipzen A."/>
            <person name="Pangilinan J."/>
            <person name="Andreopoulos W."/>
            <person name="Hayes R.D."/>
            <person name="Ng V."/>
            <person name="Grigoriev I.V."/>
            <person name="Jackson S.A."/>
            <person name="Sutton T.D.S."/>
            <person name="Dobson A.D.W."/>
            <person name="Rama T."/>
        </authorList>
    </citation>
    <scope>NUCLEOTIDE SEQUENCE</scope>
    <source>
        <strain evidence="10">TRa3180A</strain>
    </source>
</reference>
<proteinExistence type="inferred from homology"/>
<evidence type="ECO:0000259" key="9">
    <source>
        <dbReference type="Pfam" id="PF10436"/>
    </source>
</evidence>
<comment type="similarity">
    <text evidence="1 7">Belongs to the PDK/BCKDK protein kinase family.</text>
</comment>
<dbReference type="GO" id="GO:0005524">
    <property type="term" value="F:ATP binding"/>
    <property type="evidence" value="ECO:0007669"/>
    <property type="project" value="UniProtKB-UniRule"/>
</dbReference>
<gene>
    <name evidence="10" type="ORF">BJ878DRAFT_509291</name>
</gene>
<feature type="domain" description="Histidine kinase/HSP90-like ATPase" evidence="8">
    <location>
        <begin position="278"/>
        <end position="431"/>
    </location>
</feature>
<dbReference type="Pfam" id="PF02518">
    <property type="entry name" value="HATPase_c"/>
    <property type="match status" value="1"/>
</dbReference>
<evidence type="ECO:0000313" key="10">
    <source>
        <dbReference type="EMBL" id="KAG9243741.1"/>
    </source>
</evidence>
<dbReference type="GO" id="GO:0004740">
    <property type="term" value="F:pyruvate dehydrogenase (acetyl-transferring) kinase activity"/>
    <property type="evidence" value="ECO:0007669"/>
    <property type="project" value="TreeGrafter"/>
</dbReference>
<evidence type="ECO:0000256" key="3">
    <source>
        <dbReference type="ARBA" id="ARBA00022741"/>
    </source>
</evidence>
<keyword evidence="4 7" id="KW-0418">Kinase</keyword>
<dbReference type="AlphaFoldDB" id="A0A9P7Z1W9"/>
<evidence type="ECO:0000313" key="11">
    <source>
        <dbReference type="Proteomes" id="UP000887226"/>
    </source>
</evidence>
<dbReference type="EC" id="2.7.11.-" evidence="7"/>
<keyword evidence="2 7" id="KW-0808">Transferase</keyword>
<dbReference type="InterPro" id="IPR036890">
    <property type="entry name" value="HATPase_C_sf"/>
</dbReference>
<feature type="domain" description="Branched-chain alpha-ketoacid dehydrogenase kinase/Pyruvate dehydrogenase kinase N-terminal" evidence="9">
    <location>
        <begin position="63"/>
        <end position="227"/>
    </location>
</feature>
<comment type="subcellular location">
    <subcellularLocation>
        <location evidence="7">Mitochondrion matrix</location>
    </subcellularLocation>
</comment>
<dbReference type="SUPFAM" id="SSF69012">
    <property type="entry name" value="alpha-ketoacid dehydrogenase kinase, N-terminal domain"/>
    <property type="match status" value="1"/>
</dbReference>
<dbReference type="OrthoDB" id="407390at2759"/>
<evidence type="ECO:0000256" key="7">
    <source>
        <dbReference type="RuleBase" id="RU366032"/>
    </source>
</evidence>
<organism evidence="10 11">
    <name type="scientific">Calycina marina</name>
    <dbReference type="NCBI Taxonomy" id="1763456"/>
    <lineage>
        <taxon>Eukaryota</taxon>
        <taxon>Fungi</taxon>
        <taxon>Dikarya</taxon>
        <taxon>Ascomycota</taxon>
        <taxon>Pezizomycotina</taxon>
        <taxon>Leotiomycetes</taxon>
        <taxon>Helotiales</taxon>
        <taxon>Pezizellaceae</taxon>
        <taxon>Calycina</taxon>
    </lineage>
</organism>
<dbReference type="Gene3D" id="3.30.565.10">
    <property type="entry name" value="Histidine kinase-like ATPase, C-terminal domain"/>
    <property type="match status" value="1"/>
</dbReference>
<dbReference type="GO" id="GO:0005759">
    <property type="term" value="C:mitochondrial matrix"/>
    <property type="evidence" value="ECO:0007669"/>
    <property type="project" value="UniProtKB-SubCell"/>
</dbReference>
<evidence type="ECO:0000256" key="4">
    <source>
        <dbReference type="ARBA" id="ARBA00022777"/>
    </source>
</evidence>
<keyword evidence="3 7" id="KW-0547">Nucleotide-binding</keyword>
<keyword evidence="11" id="KW-1185">Reference proteome</keyword>
<dbReference type="Pfam" id="PF10436">
    <property type="entry name" value="BCDHK_Adom3"/>
    <property type="match status" value="1"/>
</dbReference>
<protein>
    <recommendedName>
        <fullName evidence="7">Protein-serine/threonine kinase</fullName>
        <ecNumber evidence="7">2.7.11.-</ecNumber>
    </recommendedName>
</protein>
<dbReference type="InterPro" id="IPR036784">
    <property type="entry name" value="AK/P_DHK_N_sf"/>
</dbReference>
<dbReference type="Gene3D" id="1.20.140.20">
    <property type="entry name" value="Alpha-ketoacid/pyruvate dehydrogenase kinase, N-terminal domain"/>
    <property type="match status" value="1"/>
</dbReference>
<dbReference type="PANTHER" id="PTHR11947">
    <property type="entry name" value="PYRUVATE DEHYDROGENASE KINASE"/>
    <property type="match status" value="1"/>
</dbReference>
<dbReference type="GO" id="GO:0010906">
    <property type="term" value="P:regulation of glucose metabolic process"/>
    <property type="evidence" value="ECO:0007669"/>
    <property type="project" value="TreeGrafter"/>
</dbReference>
<keyword evidence="6 7" id="KW-0496">Mitochondrion</keyword>